<dbReference type="AlphaFoldDB" id="D5RQV9"/>
<keyword evidence="2" id="KW-1185">Reference proteome</keyword>
<comment type="caution">
    <text evidence="1">The sequence shown here is derived from an EMBL/GenBank/DDBJ whole genome shotgun (WGS) entry which is preliminary data.</text>
</comment>
<accession>D5RQV9</accession>
<reference evidence="1 2" key="1">
    <citation type="submission" date="2010-04" db="EMBL/GenBank/DDBJ databases">
        <authorList>
            <person name="Qin X."/>
            <person name="Bachman B."/>
            <person name="Battles P."/>
            <person name="Bell A."/>
            <person name="Bess C."/>
            <person name="Bickham C."/>
            <person name="Chaboub L."/>
            <person name="Chen D."/>
            <person name="Coyle M."/>
            <person name="Deiros D.R."/>
            <person name="Dinh H."/>
            <person name="Forbes L."/>
            <person name="Fowler G."/>
            <person name="Francisco L."/>
            <person name="Fu Q."/>
            <person name="Gubbala S."/>
            <person name="Hale W."/>
            <person name="Han Y."/>
            <person name="Hemphill L."/>
            <person name="Highlander S.K."/>
            <person name="Hirani K."/>
            <person name="Hogues M."/>
            <person name="Jackson L."/>
            <person name="Jakkamsetti A."/>
            <person name="Javaid M."/>
            <person name="Jiang H."/>
            <person name="Korchina V."/>
            <person name="Kovar C."/>
            <person name="Lara F."/>
            <person name="Lee S."/>
            <person name="Mata R."/>
            <person name="Mathew T."/>
            <person name="Moen C."/>
            <person name="Morales K."/>
            <person name="Munidasa M."/>
            <person name="Nazareth L."/>
            <person name="Ngo R."/>
            <person name="Nguyen L."/>
            <person name="Okwuonu G."/>
            <person name="Ongeri F."/>
            <person name="Patil S."/>
            <person name="Petrosino J."/>
            <person name="Pham C."/>
            <person name="Pham P."/>
            <person name="Pu L.-L."/>
            <person name="Puazo M."/>
            <person name="Raj R."/>
            <person name="Reid J."/>
            <person name="Rouhana J."/>
            <person name="Saada N."/>
            <person name="Shang Y."/>
            <person name="Simmons D."/>
            <person name="Thornton R."/>
            <person name="Warren J."/>
            <person name="Weissenberger G."/>
            <person name="Zhang J."/>
            <person name="Zhang L."/>
            <person name="Zhou C."/>
            <person name="Zhu D."/>
            <person name="Muzny D."/>
            <person name="Worley K."/>
            <person name="Gibbs R."/>
        </authorList>
    </citation>
    <scope>NUCLEOTIDE SEQUENCE [LARGE SCALE GENOMIC DNA]</scope>
    <source>
        <strain evidence="1 2">ATCC 49957</strain>
    </source>
</reference>
<organism evidence="1 2">
    <name type="scientific">Pseudoroseomonas cervicalis ATCC 49957</name>
    <dbReference type="NCBI Taxonomy" id="525371"/>
    <lineage>
        <taxon>Bacteria</taxon>
        <taxon>Pseudomonadati</taxon>
        <taxon>Pseudomonadota</taxon>
        <taxon>Alphaproteobacteria</taxon>
        <taxon>Acetobacterales</taxon>
        <taxon>Roseomonadaceae</taxon>
        <taxon>Roseomonas</taxon>
    </lineage>
</organism>
<gene>
    <name evidence="1" type="ORF">HMPREF0731_3471</name>
</gene>
<name>D5RQV9_9PROT</name>
<dbReference type="Proteomes" id="UP000005324">
    <property type="component" value="Unassembled WGS sequence"/>
</dbReference>
<dbReference type="HOGENOM" id="CLU_3172694_0_0_5"/>
<evidence type="ECO:0000313" key="2">
    <source>
        <dbReference type="Proteomes" id="UP000005324"/>
    </source>
</evidence>
<sequence>MRRPASPSGGWIYRAESFRISLQHWVGAGWPWHVCRGWLPIVTPEMS</sequence>
<evidence type="ECO:0000313" key="1">
    <source>
        <dbReference type="EMBL" id="EFH10359.1"/>
    </source>
</evidence>
<dbReference type="EMBL" id="ADVL01000677">
    <property type="protein sequence ID" value="EFH10359.1"/>
    <property type="molecule type" value="Genomic_DNA"/>
</dbReference>
<proteinExistence type="predicted"/>
<protein>
    <submittedName>
        <fullName evidence="1">Uncharacterized protein</fullName>
    </submittedName>
</protein>